<name>A0A081BLH8_9BACT</name>
<dbReference type="HOGENOM" id="CLU_177535_0_0_0"/>
<feature type="region of interest" description="Disordered" evidence="2">
    <location>
        <begin position="65"/>
        <end position="104"/>
    </location>
</feature>
<organism evidence="3">
    <name type="scientific">Candidatus Moduliflexus flocculans</name>
    <dbReference type="NCBI Taxonomy" id="1499966"/>
    <lineage>
        <taxon>Bacteria</taxon>
        <taxon>Candidatus Moduliflexota</taxon>
        <taxon>Candidatus Moduliflexia</taxon>
        <taxon>Candidatus Moduliflexales</taxon>
        <taxon>Candidatus Moduliflexaceae</taxon>
    </lineage>
</organism>
<keyword evidence="4" id="KW-1185">Reference proteome</keyword>
<dbReference type="AlphaFoldDB" id="A0A081BLH8"/>
<evidence type="ECO:0000313" key="3">
    <source>
        <dbReference type="EMBL" id="GAK51244.1"/>
    </source>
</evidence>
<proteinExistence type="predicted"/>
<evidence type="ECO:0000256" key="1">
    <source>
        <dbReference type="SAM" id="Coils"/>
    </source>
</evidence>
<dbReference type="Proteomes" id="UP000030700">
    <property type="component" value="Unassembled WGS sequence"/>
</dbReference>
<keyword evidence="1" id="KW-0175">Coiled coil</keyword>
<protein>
    <submittedName>
        <fullName evidence="3">Uncharacterized protein</fullName>
    </submittedName>
</protein>
<evidence type="ECO:0000256" key="2">
    <source>
        <dbReference type="SAM" id="MobiDB-lite"/>
    </source>
</evidence>
<feature type="compositionally biased region" description="Acidic residues" evidence="2">
    <location>
        <begin position="77"/>
        <end position="91"/>
    </location>
</feature>
<feature type="coiled-coil region" evidence="1">
    <location>
        <begin position="16"/>
        <end position="64"/>
    </location>
</feature>
<dbReference type="EMBL" id="DF820457">
    <property type="protein sequence ID" value="GAK51244.1"/>
    <property type="molecule type" value="Genomic_DNA"/>
</dbReference>
<reference evidence="3" key="1">
    <citation type="journal article" date="2015" name="PeerJ">
        <title>First genomic representation of candidate bacterial phylum KSB3 points to enhanced environmental sensing as a trigger of wastewater bulking.</title>
        <authorList>
            <person name="Sekiguchi Y."/>
            <person name="Ohashi A."/>
            <person name="Parks D.H."/>
            <person name="Yamauchi T."/>
            <person name="Tyson G.W."/>
            <person name="Hugenholtz P."/>
        </authorList>
    </citation>
    <scope>NUCLEOTIDE SEQUENCE [LARGE SCALE GENOMIC DNA]</scope>
</reference>
<evidence type="ECO:0000313" key="4">
    <source>
        <dbReference type="Proteomes" id="UP000030700"/>
    </source>
</evidence>
<accession>A0A081BLH8</accession>
<gene>
    <name evidence="3" type="ORF">U14_02487</name>
</gene>
<sequence>MKLFHSESEKDHVELEQAVSEQFECLEETVEALRHRVSQRRTLLKNAEKKLQEFQDSIYAMLIEESAPKKSASPKEDADDSEAFDSEENNDLLDLLGDHEEEEA</sequence>